<evidence type="ECO:0000313" key="4">
    <source>
        <dbReference type="Proteomes" id="UP000680348"/>
    </source>
</evidence>
<dbReference type="Pfam" id="PF21374">
    <property type="entry name" value="WsaF_N"/>
    <property type="match status" value="1"/>
</dbReference>
<gene>
    <name evidence="3" type="ORF">KEU06_12455</name>
</gene>
<sequence length="431" mass="47641">MMRLGTPLLVLNAARVQLGRRSRQIRTILTTDGYRRIVHRLRSKASDRLRPRNEPWLVSPEDVLAADVSQPVPVARLKVKKNEPIVVNWVIGAAAPRSGGHTTAYRMVNYLQGKGYRNRVYLHDPFGGDHKYYAAIAREHYGLHCEIGDLRKGMSDAHAVVATDWASAYAVFNARCTGKRFYFVQDFEPYFYPVGTNSLLAENTYRMGFHGITAGRWLAEKLAREFGMRSDFFPFGCDTGRYRRDPSSKRGGVAFYARAGTPRRAVELGLLALELFARRQPEIELHLFGERIGNLHFNFINHGVVTPAKLNDIYNRCFAGLCLSLTNVSLVPYEMLASGCIPIVNDAEHNRMVLNNAHIRYAAATPHALAAALDEVVNMADFVSASTRAAESVASTSWDDAGAAVDAAIRRALHEGEGASDASIVSSSAAA</sequence>
<dbReference type="InterPro" id="IPR048510">
    <property type="entry name" value="WsaF_N"/>
</dbReference>
<dbReference type="AlphaFoldDB" id="A0A942E1S9"/>
<dbReference type="EMBL" id="JAGWCR010000006">
    <property type="protein sequence ID" value="MBS3649420.1"/>
    <property type="molecule type" value="Genomic_DNA"/>
</dbReference>
<protein>
    <submittedName>
        <fullName evidence="3">Glycosyltransferase family 1 protein</fullName>
    </submittedName>
</protein>
<dbReference type="SUPFAM" id="SSF53756">
    <property type="entry name" value="UDP-Glycosyltransferase/glycogen phosphorylase"/>
    <property type="match status" value="1"/>
</dbReference>
<evidence type="ECO:0000259" key="1">
    <source>
        <dbReference type="Pfam" id="PF21374"/>
    </source>
</evidence>
<organism evidence="3 4">
    <name type="scientific">Pseudaminobacter soli</name>
    <name type="common">ex Zhang et al. 2022</name>
    <dbReference type="NCBI Taxonomy" id="2831468"/>
    <lineage>
        <taxon>Bacteria</taxon>
        <taxon>Pseudomonadati</taxon>
        <taxon>Pseudomonadota</taxon>
        <taxon>Alphaproteobacteria</taxon>
        <taxon>Hyphomicrobiales</taxon>
        <taxon>Phyllobacteriaceae</taxon>
        <taxon>Pseudaminobacter</taxon>
    </lineage>
</organism>
<name>A0A942E1S9_9HYPH</name>
<comment type="caution">
    <text evidence="3">The sequence shown here is derived from an EMBL/GenBank/DDBJ whole genome shotgun (WGS) entry which is preliminary data.</text>
</comment>
<dbReference type="GO" id="GO:0030247">
    <property type="term" value="F:polysaccharide binding"/>
    <property type="evidence" value="ECO:0007669"/>
    <property type="project" value="InterPro"/>
</dbReference>
<dbReference type="Gene3D" id="3.40.50.11090">
    <property type="match status" value="1"/>
</dbReference>
<evidence type="ECO:0000313" key="3">
    <source>
        <dbReference type="EMBL" id="MBS3649420.1"/>
    </source>
</evidence>
<reference evidence="3" key="1">
    <citation type="submission" date="2021-04" db="EMBL/GenBank/DDBJ databases">
        <title>Pseudaminobacter soli sp. nov., isolated from paddy soil contaminated by heavy metals.</title>
        <authorList>
            <person name="Zhang K."/>
        </authorList>
    </citation>
    <scope>NUCLEOTIDE SEQUENCE</scope>
    <source>
        <strain evidence="3">19-2017</strain>
    </source>
</reference>
<dbReference type="Gene3D" id="3.40.50.2000">
    <property type="entry name" value="Glycogen Phosphorylase B"/>
    <property type="match status" value="1"/>
</dbReference>
<accession>A0A942E1S9</accession>
<proteinExistence type="predicted"/>
<dbReference type="Pfam" id="PF22772">
    <property type="entry name" value="WsaF_C"/>
    <property type="match status" value="1"/>
</dbReference>
<feature type="domain" description="WsaF C-terminal" evidence="2">
    <location>
        <begin position="253"/>
        <end position="373"/>
    </location>
</feature>
<dbReference type="RefSeq" id="WP_188254989.1">
    <property type="nucleotide sequence ID" value="NZ_JABVCF010000006.1"/>
</dbReference>
<keyword evidence="4" id="KW-1185">Reference proteome</keyword>
<dbReference type="Proteomes" id="UP000680348">
    <property type="component" value="Unassembled WGS sequence"/>
</dbReference>
<evidence type="ECO:0000259" key="2">
    <source>
        <dbReference type="Pfam" id="PF22772"/>
    </source>
</evidence>
<dbReference type="InterPro" id="IPR055050">
    <property type="entry name" value="WsaF_C"/>
</dbReference>
<feature type="domain" description="WsaF N-terminal" evidence="1">
    <location>
        <begin position="162"/>
        <end position="210"/>
    </location>
</feature>